<reference evidence="2" key="1">
    <citation type="journal article" date="2023" name="G3 (Bethesda)">
        <title>Genome assembly and association tests identify interacting loci associated with vigor, precocity, and sex in interspecific pistachio rootstocks.</title>
        <authorList>
            <person name="Palmer W."/>
            <person name="Jacygrad E."/>
            <person name="Sagayaradj S."/>
            <person name="Cavanaugh K."/>
            <person name="Han R."/>
            <person name="Bertier L."/>
            <person name="Beede B."/>
            <person name="Kafkas S."/>
            <person name="Golino D."/>
            <person name="Preece J."/>
            <person name="Michelmore R."/>
        </authorList>
    </citation>
    <scope>NUCLEOTIDE SEQUENCE [LARGE SCALE GENOMIC DNA]</scope>
</reference>
<keyword evidence="2" id="KW-1185">Reference proteome</keyword>
<protein>
    <submittedName>
        <fullName evidence="1">Uncharacterized protein</fullName>
    </submittedName>
</protein>
<gene>
    <name evidence="1" type="ORF">Patl1_16136</name>
</gene>
<evidence type="ECO:0000313" key="1">
    <source>
        <dbReference type="EMBL" id="KAJ0095413.1"/>
    </source>
</evidence>
<sequence length="381" mass="40730">METILASAPSKFTSFHSVSQRFSLAFPENRRRKNLVNLKGASLSYLPLRVKANSQAAPASTEATKVGSVPSEMKAWVYGEYGGVDVLKFDEKVSVPQVKEDQVLIKVVAAALNPVDAKRRQGKFKATDSPLPTVPGYDVAGVVVKVGSQVKEFKVGDEVYGDINEKALEEPKQFGSFAEYTAVEENLLALKPKKLDFVQAAGLPLAIETAYEGLERTGFSAGKSILVLNGSGGVGSLVIQLAKQVFGASIVAATSGTRNLELLKSLGADLAIDYTKENIEDLPEKFDVVYDAIGQCDRAVKVVKEGGAVVALTGAVTPPGFRFVVTSNGAVLKKLNPYLESGKVKPVVDPKGPFPFSQVVEAFSYIETNRATGKVVIYPIP</sequence>
<dbReference type="EMBL" id="CM047902">
    <property type="protein sequence ID" value="KAJ0095413.1"/>
    <property type="molecule type" value="Genomic_DNA"/>
</dbReference>
<dbReference type="Proteomes" id="UP001164250">
    <property type="component" value="Chromosome 6"/>
</dbReference>
<comment type="caution">
    <text evidence="1">The sequence shown here is derived from an EMBL/GenBank/DDBJ whole genome shotgun (WGS) entry which is preliminary data.</text>
</comment>
<name>A0ACC1B8Z6_9ROSI</name>
<evidence type="ECO:0000313" key="2">
    <source>
        <dbReference type="Proteomes" id="UP001164250"/>
    </source>
</evidence>
<proteinExistence type="predicted"/>
<organism evidence="1 2">
    <name type="scientific">Pistacia atlantica</name>
    <dbReference type="NCBI Taxonomy" id="434234"/>
    <lineage>
        <taxon>Eukaryota</taxon>
        <taxon>Viridiplantae</taxon>
        <taxon>Streptophyta</taxon>
        <taxon>Embryophyta</taxon>
        <taxon>Tracheophyta</taxon>
        <taxon>Spermatophyta</taxon>
        <taxon>Magnoliopsida</taxon>
        <taxon>eudicotyledons</taxon>
        <taxon>Gunneridae</taxon>
        <taxon>Pentapetalae</taxon>
        <taxon>rosids</taxon>
        <taxon>malvids</taxon>
        <taxon>Sapindales</taxon>
        <taxon>Anacardiaceae</taxon>
        <taxon>Pistacia</taxon>
    </lineage>
</organism>
<accession>A0ACC1B8Z6</accession>